<evidence type="ECO:0000313" key="3">
    <source>
        <dbReference type="EMBL" id="SQI37380.1"/>
    </source>
</evidence>
<gene>
    <name evidence="3" type="ORF">NCTC12151_01123</name>
</gene>
<accession>A0A2X4UWK3</accession>
<dbReference type="PANTHER" id="PTHR43546:SF9">
    <property type="entry name" value="L-ASCORBATE-6-PHOSPHATE LACTONASE ULAG-RELATED"/>
    <property type="match status" value="1"/>
</dbReference>
<name>A0A2X4UWK3_9GAMM</name>
<proteinExistence type="predicted"/>
<dbReference type="GO" id="GO:0016787">
    <property type="term" value="F:hydrolase activity"/>
    <property type="evidence" value="ECO:0007669"/>
    <property type="project" value="UniProtKB-KW"/>
</dbReference>
<feature type="domain" description="Metallo-beta-lactamase" evidence="2">
    <location>
        <begin position="19"/>
        <end position="221"/>
    </location>
</feature>
<dbReference type="InterPro" id="IPR001279">
    <property type="entry name" value="Metallo-B-lactamas"/>
</dbReference>
<evidence type="ECO:0000313" key="4">
    <source>
        <dbReference type="Proteomes" id="UP000249005"/>
    </source>
</evidence>
<dbReference type="PANTHER" id="PTHR43546">
    <property type="entry name" value="UPF0173 METAL-DEPENDENT HYDROLASE MJ1163-RELATED"/>
    <property type="match status" value="1"/>
</dbReference>
<reference evidence="3 4" key="1">
    <citation type="submission" date="2018-06" db="EMBL/GenBank/DDBJ databases">
        <authorList>
            <consortium name="Pathogen Informatics"/>
            <person name="Doyle S."/>
        </authorList>
    </citation>
    <scope>NUCLEOTIDE SEQUENCE [LARGE SCALE GENOMIC DNA]</scope>
    <source>
        <strain evidence="3 4">NCTC12151</strain>
    </source>
</reference>
<dbReference type="OrthoDB" id="9805728at2"/>
<protein>
    <submittedName>
        <fullName evidence="3">Metal-dependent hydrolase</fullName>
    </submittedName>
</protein>
<dbReference type="SUPFAM" id="SSF56281">
    <property type="entry name" value="Metallo-hydrolase/oxidoreductase"/>
    <property type="match status" value="1"/>
</dbReference>
<dbReference type="EMBL" id="LS483470">
    <property type="protein sequence ID" value="SQI37380.1"/>
    <property type="molecule type" value="Genomic_DNA"/>
</dbReference>
<organism evidence="3 4">
    <name type="scientific">Leminorella richardii</name>
    <dbReference type="NCBI Taxonomy" id="158841"/>
    <lineage>
        <taxon>Bacteria</taxon>
        <taxon>Pseudomonadati</taxon>
        <taxon>Pseudomonadota</taxon>
        <taxon>Gammaproteobacteria</taxon>
        <taxon>Enterobacterales</taxon>
        <taxon>Budviciaceae</taxon>
        <taxon>Leminorella</taxon>
    </lineage>
</organism>
<evidence type="ECO:0000259" key="2">
    <source>
        <dbReference type="Pfam" id="PF12706"/>
    </source>
</evidence>
<keyword evidence="1 3" id="KW-0378">Hydrolase</keyword>
<dbReference type="RefSeq" id="WP_111739666.1">
    <property type="nucleotide sequence ID" value="NZ_LR698987.1"/>
</dbReference>
<evidence type="ECO:0000256" key="1">
    <source>
        <dbReference type="ARBA" id="ARBA00022801"/>
    </source>
</evidence>
<dbReference type="Proteomes" id="UP000249005">
    <property type="component" value="Chromosome 1"/>
</dbReference>
<dbReference type="InterPro" id="IPR036866">
    <property type="entry name" value="RibonucZ/Hydroxyglut_hydro"/>
</dbReference>
<dbReference type="Gene3D" id="3.60.15.10">
    <property type="entry name" value="Ribonuclease Z/Hydroxyacylglutathione hydrolase-like"/>
    <property type="match status" value="1"/>
</dbReference>
<dbReference type="InterPro" id="IPR050114">
    <property type="entry name" value="UPF0173_UPF0282_UlaG_hydrolase"/>
</dbReference>
<dbReference type="AlphaFoldDB" id="A0A2X4UWK3"/>
<sequence>MKLTQIRNATMKIEYAGKRFLIDPMLAEKSAYPGFAGTLNAHLSNPLVSLPLDMAQIVDVDAVIVTHTHLDHWDTAAARLLPKEKIVFTQNKQDAEIIRAEGFQHVHILSDKTEFAGIILSKTSGQHGSDEAYADDAIAQRLGEACGVVFTHPQEKTLYLAGDTVWNHHVDSALSTYRPDVVVLNAGYAQIDRFGAIIMGTEDVFQVHKKVPDAVLIATHMEAINHCALTRNALRQFSREHGFNSCLRVPEDGESCTL</sequence>
<keyword evidence="4" id="KW-1185">Reference proteome</keyword>
<dbReference type="Pfam" id="PF12706">
    <property type="entry name" value="Lactamase_B_2"/>
    <property type="match status" value="1"/>
</dbReference>
<dbReference type="KEGG" id="lri:NCTC12151_01123"/>